<sequence>MRENATRGLAGERGVSRQERNATRRGGRLCFSTSFGERGRRLCFATRRGGRLCFATSFGERGRRLCFAKRRGRLCFATRRGGRLCLATNFGERGGDSEREEKEAMRRGVGAASVRRRWRPAALEKTGAMSCSSLRPAIAVRSTAAKTHARLLKSGDNADVVSWNKILTAYSAPGGGLPDARKLFDEMPRRDVVSWNALVAAHVASGSHHQAWAVFRSMLSAGLRFNQYTLASLLKSAARAAELELGRQLHASTTKSGFDRDVFVGSALVDVYAKCLRMRDAVMVFEQMPEPNAVTWSAVIAGHARVGDADAGLIALQQMERAGFKLEEATFAGLLTSLDAPSYHESARQVHAKIVKFGEAMGINAYNAAITAYSQCGAVEDSRKIFDKMENPKDLVSWNSLLAAYACHGLAKDAMELFVAMQKKLGIEQDMYTFTSAISACFQQENTGEGRVARAGDTMEDAWKTFEFMERKDSISWNTLLTGLSQNGRSEESLRLFALMMKSKAMEIDHYAFSAALRSCADLAVLQLGQQIHRHVLRLGFAGNEFAGSALIFMYAKCGILEDAHKAFDETFKSSPVAWNSMIFGYAQHGKGRVALSMFSKMHESGVEPDHITFVGLLTACSHSGLVEEGTKFLQSMQPVFGVALRMEHYACGVDLFGRAGQLEEAMKLVKSMPFEPDEMVWLTLLGACRVRGDLKLASRVAEHLLVLEPKHHSTYVLLSHMYSGVGMWDDRATMQRTMRSRGLSKVPGWSWVEIMNQVHCFNAEDRSHPQVEEIYKMLEVLTEMITTVSSLDSEVFEFKSICTCHLEQVWDRGAKDLSNALGIT</sequence>
<reference evidence="5 6" key="1">
    <citation type="submission" date="2020-08" db="EMBL/GenBank/DDBJ databases">
        <title>Plant Genome Project.</title>
        <authorList>
            <person name="Zhang R.-G."/>
        </authorList>
    </citation>
    <scope>NUCLEOTIDE SEQUENCE [LARGE SCALE GENOMIC DNA]</scope>
    <source>
        <tissue evidence="5">Rhizome</tissue>
    </source>
</reference>
<evidence type="ECO:0000313" key="5">
    <source>
        <dbReference type="EMBL" id="KAG6485947.1"/>
    </source>
</evidence>
<dbReference type="PANTHER" id="PTHR47926:SF372">
    <property type="entry name" value="PENTATRICOPEPTIDE REPEAT-CONTAINING PROTEIN"/>
    <property type="match status" value="1"/>
</dbReference>
<name>A0A8J5FKH9_ZINOF</name>
<keyword evidence="1" id="KW-0677">Repeat</keyword>
<accession>A0A8J5FKH9</accession>
<keyword evidence="6" id="KW-1185">Reference proteome</keyword>
<evidence type="ECO:0000256" key="2">
    <source>
        <dbReference type="ARBA" id="ARBA00061659"/>
    </source>
</evidence>
<dbReference type="Pfam" id="PF13041">
    <property type="entry name" value="PPR_2"/>
    <property type="match status" value="3"/>
</dbReference>
<dbReference type="InterPro" id="IPR011990">
    <property type="entry name" value="TPR-like_helical_dom_sf"/>
</dbReference>
<gene>
    <name evidence="5" type="ORF">ZIOFF_054514</name>
</gene>
<dbReference type="InterPro" id="IPR046960">
    <property type="entry name" value="PPR_At4g14850-like_plant"/>
</dbReference>
<evidence type="ECO:0008006" key="7">
    <source>
        <dbReference type="Google" id="ProtNLM"/>
    </source>
</evidence>
<organism evidence="5 6">
    <name type="scientific">Zingiber officinale</name>
    <name type="common">Ginger</name>
    <name type="synonym">Amomum zingiber</name>
    <dbReference type="NCBI Taxonomy" id="94328"/>
    <lineage>
        <taxon>Eukaryota</taxon>
        <taxon>Viridiplantae</taxon>
        <taxon>Streptophyta</taxon>
        <taxon>Embryophyta</taxon>
        <taxon>Tracheophyta</taxon>
        <taxon>Spermatophyta</taxon>
        <taxon>Magnoliopsida</taxon>
        <taxon>Liliopsida</taxon>
        <taxon>Zingiberales</taxon>
        <taxon>Zingiberaceae</taxon>
        <taxon>Zingiber</taxon>
    </lineage>
</organism>
<feature type="repeat" description="PPR" evidence="3">
    <location>
        <begin position="394"/>
        <end position="424"/>
    </location>
</feature>
<feature type="region of interest" description="Disordered" evidence="4">
    <location>
        <begin position="1"/>
        <end position="20"/>
    </location>
</feature>
<protein>
    <recommendedName>
        <fullName evidence="7">Pentatricopeptide repeat-containing protein</fullName>
    </recommendedName>
</protein>
<evidence type="ECO:0000256" key="4">
    <source>
        <dbReference type="SAM" id="MobiDB-lite"/>
    </source>
</evidence>
<dbReference type="GO" id="GO:0099402">
    <property type="term" value="P:plant organ development"/>
    <property type="evidence" value="ECO:0007669"/>
    <property type="project" value="UniProtKB-ARBA"/>
</dbReference>
<dbReference type="NCBIfam" id="TIGR00756">
    <property type="entry name" value="PPR"/>
    <property type="match status" value="4"/>
</dbReference>
<dbReference type="PANTHER" id="PTHR47926">
    <property type="entry name" value="PENTATRICOPEPTIDE REPEAT-CONTAINING PROTEIN"/>
    <property type="match status" value="1"/>
</dbReference>
<evidence type="ECO:0000256" key="3">
    <source>
        <dbReference type="PROSITE-ProRule" id="PRU00708"/>
    </source>
</evidence>
<dbReference type="Proteomes" id="UP000734854">
    <property type="component" value="Unassembled WGS sequence"/>
</dbReference>
<comment type="similarity">
    <text evidence="2">Belongs to the PPR family. PCMP-E subfamily.</text>
</comment>
<dbReference type="GO" id="GO:0009451">
    <property type="term" value="P:RNA modification"/>
    <property type="evidence" value="ECO:0007669"/>
    <property type="project" value="InterPro"/>
</dbReference>
<dbReference type="GO" id="GO:0005739">
    <property type="term" value="C:mitochondrion"/>
    <property type="evidence" value="ECO:0007669"/>
    <property type="project" value="UniProtKB-ARBA"/>
</dbReference>
<dbReference type="InterPro" id="IPR046848">
    <property type="entry name" value="E_motif"/>
</dbReference>
<evidence type="ECO:0000256" key="1">
    <source>
        <dbReference type="ARBA" id="ARBA00022737"/>
    </source>
</evidence>
<dbReference type="AlphaFoldDB" id="A0A8J5FKH9"/>
<dbReference type="FunFam" id="1.25.40.10:FF:000205">
    <property type="entry name" value="Pentatricopeptide repeat-containing protein, mitochondrial"/>
    <property type="match status" value="1"/>
</dbReference>
<comment type="caution">
    <text evidence="5">The sequence shown here is derived from an EMBL/GenBank/DDBJ whole genome shotgun (WGS) entry which is preliminary data.</text>
</comment>
<feature type="repeat" description="PPR" evidence="3">
    <location>
        <begin position="191"/>
        <end position="225"/>
    </location>
</feature>
<feature type="repeat" description="PPR" evidence="3">
    <location>
        <begin position="473"/>
        <end position="507"/>
    </location>
</feature>
<feature type="repeat" description="PPR" evidence="3">
    <location>
        <begin position="292"/>
        <end position="326"/>
    </location>
</feature>
<dbReference type="Pfam" id="PF20431">
    <property type="entry name" value="E_motif"/>
    <property type="match status" value="1"/>
</dbReference>
<dbReference type="GO" id="GO:0003723">
    <property type="term" value="F:RNA binding"/>
    <property type="evidence" value="ECO:0007669"/>
    <property type="project" value="InterPro"/>
</dbReference>
<feature type="repeat" description="PPR" evidence="3">
    <location>
        <begin position="159"/>
        <end position="190"/>
    </location>
</feature>
<evidence type="ECO:0000313" key="6">
    <source>
        <dbReference type="Proteomes" id="UP000734854"/>
    </source>
</evidence>
<dbReference type="PROSITE" id="PS51375">
    <property type="entry name" value="PPR"/>
    <property type="match status" value="6"/>
</dbReference>
<dbReference type="EMBL" id="JACMSC010000015">
    <property type="protein sequence ID" value="KAG6485947.1"/>
    <property type="molecule type" value="Genomic_DNA"/>
</dbReference>
<dbReference type="InterPro" id="IPR002885">
    <property type="entry name" value="PPR_rpt"/>
</dbReference>
<feature type="repeat" description="PPR" evidence="3">
    <location>
        <begin position="575"/>
        <end position="609"/>
    </location>
</feature>
<dbReference type="Pfam" id="PF01535">
    <property type="entry name" value="PPR"/>
    <property type="match status" value="5"/>
</dbReference>
<dbReference type="Gene3D" id="1.25.40.10">
    <property type="entry name" value="Tetratricopeptide repeat domain"/>
    <property type="match status" value="5"/>
</dbReference>
<proteinExistence type="inferred from homology"/>
<dbReference type="FunFam" id="1.25.40.10:FF:000158">
    <property type="entry name" value="pentatricopeptide repeat-containing protein At2g33680"/>
    <property type="match status" value="1"/>
</dbReference>